<gene>
    <name evidence="3" type="ORF">RchiOBHm_Chr6g0259371</name>
</gene>
<protein>
    <submittedName>
        <fullName evidence="3">Putative F-box domain-containing protein</fullName>
    </submittedName>
</protein>
<keyword evidence="4" id="KW-1185">Reference proteome</keyword>
<dbReference type="Gramene" id="PRQ23256">
    <property type="protein sequence ID" value="PRQ23256"/>
    <property type="gene ID" value="RchiOBHm_Chr6g0259371"/>
</dbReference>
<dbReference type="EMBL" id="PDCK01000044">
    <property type="protein sequence ID" value="PRQ23256.1"/>
    <property type="molecule type" value="Genomic_DNA"/>
</dbReference>
<reference evidence="3 4" key="1">
    <citation type="journal article" date="2018" name="Nat. Genet.">
        <title>The Rosa genome provides new insights in the design of modern roses.</title>
        <authorList>
            <person name="Bendahmane M."/>
        </authorList>
    </citation>
    <scope>NUCLEOTIDE SEQUENCE [LARGE SCALE GENOMIC DNA]</scope>
    <source>
        <strain evidence="4">cv. Old Blush</strain>
    </source>
</reference>
<comment type="caution">
    <text evidence="3">The sequence shown here is derived from an EMBL/GenBank/DDBJ whole genome shotgun (WGS) entry which is preliminary data.</text>
</comment>
<dbReference type="NCBIfam" id="TIGR01640">
    <property type="entry name" value="F_box_assoc_1"/>
    <property type="match status" value="1"/>
</dbReference>
<dbReference type="InterPro" id="IPR050796">
    <property type="entry name" value="SCF_F-box_component"/>
</dbReference>
<dbReference type="PANTHER" id="PTHR31672">
    <property type="entry name" value="BNACNNG10540D PROTEIN"/>
    <property type="match status" value="1"/>
</dbReference>
<evidence type="ECO:0000259" key="1">
    <source>
        <dbReference type="Pfam" id="PF00646"/>
    </source>
</evidence>
<feature type="domain" description="F-box associated beta-propeller type 1" evidence="2">
    <location>
        <begin position="127"/>
        <end position="372"/>
    </location>
</feature>
<dbReference type="PANTHER" id="PTHR31672:SF13">
    <property type="entry name" value="F-BOX PROTEIN CPR30-LIKE"/>
    <property type="match status" value="1"/>
</dbReference>
<dbReference type="Gene3D" id="1.20.1280.50">
    <property type="match status" value="1"/>
</dbReference>
<dbReference type="InterPro" id="IPR006527">
    <property type="entry name" value="F-box-assoc_dom_typ1"/>
</dbReference>
<proteinExistence type="predicted"/>
<dbReference type="Pfam" id="PF00646">
    <property type="entry name" value="F-box"/>
    <property type="match status" value="1"/>
</dbReference>
<dbReference type="Pfam" id="PF07734">
    <property type="entry name" value="FBA_1"/>
    <property type="match status" value="1"/>
</dbReference>
<dbReference type="AlphaFoldDB" id="A0A2P6PMX8"/>
<dbReference type="InterPro" id="IPR001810">
    <property type="entry name" value="F-box_dom"/>
</dbReference>
<feature type="domain" description="F-box" evidence="1">
    <location>
        <begin position="14"/>
        <end position="45"/>
    </location>
</feature>
<dbReference type="InterPro" id="IPR017451">
    <property type="entry name" value="F-box-assoc_interact_dom"/>
</dbReference>
<dbReference type="OMA" id="YWHSIIT"/>
<accession>A0A2P6PMX8</accession>
<evidence type="ECO:0000313" key="4">
    <source>
        <dbReference type="Proteomes" id="UP000238479"/>
    </source>
</evidence>
<name>A0A2P6PMX8_ROSCH</name>
<evidence type="ECO:0000313" key="3">
    <source>
        <dbReference type="EMBL" id="PRQ23256.1"/>
    </source>
</evidence>
<dbReference type="SUPFAM" id="SSF81383">
    <property type="entry name" value="F-box domain"/>
    <property type="match status" value="1"/>
</dbReference>
<dbReference type="Proteomes" id="UP000238479">
    <property type="component" value="Chromosome 6"/>
</dbReference>
<organism evidence="3 4">
    <name type="scientific">Rosa chinensis</name>
    <name type="common">China rose</name>
    <dbReference type="NCBI Taxonomy" id="74649"/>
    <lineage>
        <taxon>Eukaryota</taxon>
        <taxon>Viridiplantae</taxon>
        <taxon>Streptophyta</taxon>
        <taxon>Embryophyta</taxon>
        <taxon>Tracheophyta</taxon>
        <taxon>Spermatophyta</taxon>
        <taxon>Magnoliopsida</taxon>
        <taxon>eudicotyledons</taxon>
        <taxon>Gunneridae</taxon>
        <taxon>Pentapetalae</taxon>
        <taxon>rosids</taxon>
        <taxon>fabids</taxon>
        <taxon>Rosales</taxon>
        <taxon>Rosaceae</taxon>
        <taxon>Rosoideae</taxon>
        <taxon>Rosoideae incertae sedis</taxon>
        <taxon>Rosa</taxon>
    </lineage>
</organism>
<dbReference type="InterPro" id="IPR036047">
    <property type="entry name" value="F-box-like_dom_sf"/>
</dbReference>
<dbReference type="STRING" id="74649.A0A2P6PMX8"/>
<evidence type="ECO:0000259" key="2">
    <source>
        <dbReference type="Pfam" id="PF07734"/>
    </source>
</evidence>
<dbReference type="CDD" id="cd22157">
    <property type="entry name" value="F-box_AtFBW1-like"/>
    <property type="match status" value="1"/>
</dbReference>
<sequence>MAKSCILSEEMVTTQIVSRLPPKSLMRFKCVCKLWYKVIGSPSFLTMHLSNSMHNKFYSFISIVFKLTILKDKKLTEEEIYHVLRDSSDRKQVLLSLLNLCNNTVGDGPHLQSVVEDFTVPPPMGLAFTLQIVGHCDGIICLSTHAGSDRAALCNPSIKEFKFLPKSCLIHPPNVAYVYHVGFGYDSKAKDYKLVRIALSISYGEHPTRGEIYSLGSNSWREIKTDFRTRVYSTPGSGLYFKGNYYWYAFKQEEPEYHKEFILSFDMSDELFHHTSVPDSFHVTDGCYRSLVVLRESIALLSYEAGYGVPKTFEVWGTEGFGAGKDFWTKYVTIGPLEGIEIPLVFWKTDELLVVTNNASAVSYNLCTQTSKYLPINGAEASDIKAVVYVNSIVSVNRRQ</sequence>